<gene>
    <name evidence="4" type="primary">LOC107427643</name>
</gene>
<keyword evidence="2" id="KW-0472">Membrane</keyword>
<dbReference type="GeneID" id="107427643"/>
<dbReference type="PANTHER" id="PTHR11802">
    <property type="entry name" value="SERINE PROTEASE FAMILY S10 SERINE CARBOXYPEPTIDASE"/>
    <property type="match status" value="1"/>
</dbReference>
<name>A0A6P4AE30_ZIZJJ</name>
<keyword evidence="2" id="KW-0812">Transmembrane</keyword>
<dbReference type="SUPFAM" id="SSF53474">
    <property type="entry name" value="alpha/beta-Hydrolases"/>
    <property type="match status" value="1"/>
</dbReference>
<comment type="similarity">
    <text evidence="1">Belongs to the peptidase S10 family.</text>
</comment>
<dbReference type="InterPro" id="IPR029058">
    <property type="entry name" value="AB_hydrolase_fold"/>
</dbReference>
<dbReference type="Gene3D" id="3.40.50.12670">
    <property type="match status" value="1"/>
</dbReference>
<protein>
    <submittedName>
        <fullName evidence="4">Serine carboxypeptidase-like 13</fullName>
    </submittedName>
</protein>
<evidence type="ECO:0000256" key="1">
    <source>
        <dbReference type="ARBA" id="ARBA00009431"/>
    </source>
</evidence>
<dbReference type="Proteomes" id="UP001652623">
    <property type="component" value="Chromosome 9"/>
</dbReference>
<feature type="transmembrane region" description="Helical" evidence="2">
    <location>
        <begin position="96"/>
        <end position="117"/>
    </location>
</feature>
<dbReference type="GO" id="GO:0004185">
    <property type="term" value="F:serine-type carboxypeptidase activity"/>
    <property type="evidence" value="ECO:0007669"/>
    <property type="project" value="InterPro"/>
</dbReference>
<dbReference type="InterPro" id="IPR001563">
    <property type="entry name" value="Peptidase_S10"/>
</dbReference>
<dbReference type="RefSeq" id="XP_015893511.2">
    <property type="nucleotide sequence ID" value="XM_016038025.4"/>
</dbReference>
<sequence length="550" mass="62448">MCKAVYKPTTFIITTLYKSISIALFKSYIQRSSITHPSNKSRNISSKQTISIALFKSYIQRSSITHPSNKSRNISSKQTMATMPLYSSIHDWKSYIFMRTLLVLLLFGSTALCGSIIKTLPGFPGILPFKLETGYIKVESSEFFYYFVESQGNPSRDPLILHQLGGPGCSGLIGFLKQIGPLVFNLSTYGATLPSLQLAPYSWTEISSVIFIDAPIGTGFSYSNNPEDHFLSSDTNTALMVNKFMRKWLEDHSEFKENPFIIGGDSYGGLLAPIYVQEILEGNKMGQEPFINLKGFYVGSGHTDTDIEKNSIIPYVYHMGLISDDLYERAKESCGGNYVHVNATNTNCLNDIAKIAQCTKHINKYHILRTYCEKYLVKSKKDNQIQARRSTKEMSFCDENIPAIAIQNWANNKRVQDALQVRKGTFKKWYRCNFEDVGEGTYTNNVKSAVGYHKNLTNSSIEVLVYIGDHEVDISHISAERWIKSLNLTLHSDWRPWYTADQVAGYTMTYKNFNYRLTYATVKGAGHSPTEYKRKECYAMIQRWMNKSPL</sequence>
<dbReference type="GO" id="GO:0006508">
    <property type="term" value="P:proteolysis"/>
    <property type="evidence" value="ECO:0007669"/>
    <property type="project" value="InterPro"/>
</dbReference>
<dbReference type="AlphaFoldDB" id="A0A6P4AE30"/>
<dbReference type="Gene3D" id="3.40.50.1820">
    <property type="entry name" value="alpha/beta hydrolase"/>
    <property type="match status" value="1"/>
</dbReference>
<dbReference type="GO" id="GO:0019748">
    <property type="term" value="P:secondary metabolic process"/>
    <property type="evidence" value="ECO:0007669"/>
    <property type="project" value="TreeGrafter"/>
</dbReference>
<organism evidence="3 4">
    <name type="scientific">Ziziphus jujuba</name>
    <name type="common">Chinese jujube</name>
    <name type="synonym">Ziziphus sativa</name>
    <dbReference type="NCBI Taxonomy" id="326968"/>
    <lineage>
        <taxon>Eukaryota</taxon>
        <taxon>Viridiplantae</taxon>
        <taxon>Streptophyta</taxon>
        <taxon>Embryophyta</taxon>
        <taxon>Tracheophyta</taxon>
        <taxon>Spermatophyta</taxon>
        <taxon>Magnoliopsida</taxon>
        <taxon>eudicotyledons</taxon>
        <taxon>Gunneridae</taxon>
        <taxon>Pentapetalae</taxon>
        <taxon>rosids</taxon>
        <taxon>fabids</taxon>
        <taxon>Rosales</taxon>
        <taxon>Rhamnaceae</taxon>
        <taxon>Paliureae</taxon>
        <taxon>Ziziphus</taxon>
    </lineage>
</organism>
<evidence type="ECO:0000256" key="2">
    <source>
        <dbReference type="SAM" id="Phobius"/>
    </source>
</evidence>
<dbReference type="PANTHER" id="PTHR11802:SF335">
    <property type="entry name" value="SERINE CARBOXYPEPTIDASE-LIKE 18"/>
    <property type="match status" value="1"/>
</dbReference>
<dbReference type="KEGG" id="zju:107427643"/>
<proteinExistence type="inferred from homology"/>
<keyword evidence="3" id="KW-1185">Reference proteome</keyword>
<reference evidence="4" key="1">
    <citation type="submission" date="2025-08" db="UniProtKB">
        <authorList>
            <consortium name="RefSeq"/>
        </authorList>
    </citation>
    <scope>IDENTIFICATION</scope>
    <source>
        <tissue evidence="4">Seedling</tissue>
    </source>
</reference>
<dbReference type="PRINTS" id="PR00724">
    <property type="entry name" value="CRBOXYPTASEC"/>
</dbReference>
<evidence type="ECO:0000313" key="4">
    <source>
        <dbReference type="RefSeq" id="XP_015893511.2"/>
    </source>
</evidence>
<evidence type="ECO:0000313" key="3">
    <source>
        <dbReference type="Proteomes" id="UP001652623"/>
    </source>
</evidence>
<dbReference type="GO" id="GO:0016747">
    <property type="term" value="F:acyltransferase activity, transferring groups other than amino-acyl groups"/>
    <property type="evidence" value="ECO:0007669"/>
    <property type="project" value="TreeGrafter"/>
</dbReference>
<accession>A0A6P4AE30</accession>
<dbReference type="InParanoid" id="A0A6P4AE30"/>
<keyword evidence="2" id="KW-1133">Transmembrane helix</keyword>
<dbReference type="Pfam" id="PF00450">
    <property type="entry name" value="Peptidase_S10"/>
    <property type="match status" value="1"/>
</dbReference>